<keyword evidence="6" id="KW-0732">Signal</keyword>
<evidence type="ECO:0000313" key="9">
    <source>
        <dbReference type="Proteomes" id="UP000541352"/>
    </source>
</evidence>
<dbReference type="AlphaFoldDB" id="A0A7W5ZN15"/>
<evidence type="ECO:0000256" key="6">
    <source>
        <dbReference type="SAM" id="SignalP"/>
    </source>
</evidence>
<evidence type="ECO:0000313" key="8">
    <source>
        <dbReference type="EMBL" id="MBB3840350.1"/>
    </source>
</evidence>
<dbReference type="Pfam" id="PF07676">
    <property type="entry name" value="PD40"/>
    <property type="match status" value="3"/>
</dbReference>
<feature type="chain" id="PRO_5031087830" evidence="6">
    <location>
        <begin position="21"/>
        <end position="518"/>
    </location>
</feature>
<dbReference type="InterPro" id="IPR006690">
    <property type="entry name" value="OMPA-like_CS"/>
</dbReference>
<dbReference type="InterPro" id="IPR050330">
    <property type="entry name" value="Bact_OuterMem_StrucFunc"/>
</dbReference>
<keyword evidence="9" id="KW-1185">Reference proteome</keyword>
<dbReference type="PROSITE" id="PS01068">
    <property type="entry name" value="OMPA_1"/>
    <property type="match status" value="1"/>
</dbReference>
<dbReference type="InterPro" id="IPR036737">
    <property type="entry name" value="OmpA-like_sf"/>
</dbReference>
<evidence type="ECO:0000259" key="7">
    <source>
        <dbReference type="PROSITE" id="PS51123"/>
    </source>
</evidence>
<name>A0A7W5ZN15_9BACT</name>
<organism evidence="8 9">
    <name type="scientific">Runella defluvii</name>
    <dbReference type="NCBI Taxonomy" id="370973"/>
    <lineage>
        <taxon>Bacteria</taxon>
        <taxon>Pseudomonadati</taxon>
        <taxon>Bacteroidota</taxon>
        <taxon>Cytophagia</taxon>
        <taxon>Cytophagales</taxon>
        <taxon>Spirosomataceae</taxon>
        <taxon>Runella</taxon>
    </lineage>
</organism>
<proteinExistence type="predicted"/>
<keyword evidence="3" id="KW-0998">Cell outer membrane</keyword>
<comment type="subcellular location">
    <subcellularLocation>
        <location evidence="1">Cell outer membrane</location>
    </subcellularLocation>
</comment>
<dbReference type="RefSeq" id="WP_183977286.1">
    <property type="nucleotide sequence ID" value="NZ_JACIBY010000010.1"/>
</dbReference>
<evidence type="ECO:0000256" key="3">
    <source>
        <dbReference type="ARBA" id="ARBA00023237"/>
    </source>
</evidence>
<keyword evidence="2 4" id="KW-0472">Membrane</keyword>
<protein>
    <submittedName>
        <fullName evidence="8">Outer membrane protein OmpA-like peptidoglycan-associated protein</fullName>
    </submittedName>
</protein>
<evidence type="ECO:0000256" key="1">
    <source>
        <dbReference type="ARBA" id="ARBA00004442"/>
    </source>
</evidence>
<dbReference type="CDD" id="cd07185">
    <property type="entry name" value="OmpA_C-like"/>
    <property type="match status" value="1"/>
</dbReference>
<evidence type="ECO:0000256" key="4">
    <source>
        <dbReference type="PROSITE-ProRule" id="PRU00473"/>
    </source>
</evidence>
<dbReference type="PANTHER" id="PTHR30329">
    <property type="entry name" value="STATOR ELEMENT OF FLAGELLAR MOTOR COMPLEX"/>
    <property type="match status" value="1"/>
</dbReference>
<dbReference type="InterPro" id="IPR006664">
    <property type="entry name" value="OMP_bac"/>
</dbReference>
<dbReference type="PROSITE" id="PS51123">
    <property type="entry name" value="OMPA_2"/>
    <property type="match status" value="1"/>
</dbReference>
<feature type="region of interest" description="Disordered" evidence="5">
    <location>
        <begin position="486"/>
        <end position="505"/>
    </location>
</feature>
<dbReference type="Gene3D" id="3.30.1330.60">
    <property type="entry name" value="OmpA-like domain"/>
    <property type="match status" value="1"/>
</dbReference>
<sequence>MKSTLIAFSCFIFPTAIVFAQPKVENLGNAINSEYNEINPVISPDGKTLYFGRVSHPQNAHGQEGSQDIWFSEWQNSQWSLAKRMTPPLNKEEYNCAYSVTPDGNTLLIMGAYDRGAYETRGFSFSKRTVNGWSAPSKLNIPGLEGMSKGEYMCGFLSNDGKTLLMAFSEKKRSTKDDLYVSFLQKNGTWTKPQTLGVEVNTDDFTETTPFLASDGATIYFSSDRPGGQGSNDIYYTKRIDKTWKRWSKPVNLGPAINTDGYDAYYAIAAAGDYAYMVSKKNTLGKGDIVRIKIKSDEPSAAPIVPAPDPVALVSGKVVDTKTGKPIDARIIYENLADGTEVGTAQTDPRTGEYKIVLPKGVKYGVRAVAKDFIAEAQSIDLTNMKGGFQEVNGTNLTLVPIEINAVGVLNNLFFDTGKAALRPESNAELDRMVLTFNENPGLVMEIGGHTDNVGTDAANLKLSQERADSVREYFIGKGIEPDRVQSKGYGEAKPKATNDTEEGRQINRRVEFKILKK</sequence>
<feature type="signal peptide" evidence="6">
    <location>
        <begin position="1"/>
        <end position="20"/>
    </location>
</feature>
<reference evidence="8 9" key="1">
    <citation type="submission" date="2020-08" db="EMBL/GenBank/DDBJ databases">
        <title>Genomic Encyclopedia of Type Strains, Phase IV (KMG-IV): sequencing the most valuable type-strain genomes for metagenomic binning, comparative biology and taxonomic classification.</title>
        <authorList>
            <person name="Goeker M."/>
        </authorList>
    </citation>
    <scope>NUCLEOTIDE SEQUENCE [LARGE SCALE GENOMIC DNA]</scope>
    <source>
        <strain evidence="8 9">DSM 17976</strain>
    </source>
</reference>
<dbReference type="Gene3D" id="2.60.40.1120">
    <property type="entry name" value="Carboxypeptidase-like, regulatory domain"/>
    <property type="match status" value="1"/>
</dbReference>
<accession>A0A7W5ZN15</accession>
<dbReference type="Pfam" id="PF00691">
    <property type="entry name" value="OmpA"/>
    <property type="match status" value="1"/>
</dbReference>
<dbReference type="SUPFAM" id="SSF82171">
    <property type="entry name" value="DPP6 N-terminal domain-like"/>
    <property type="match status" value="1"/>
</dbReference>
<evidence type="ECO:0000256" key="5">
    <source>
        <dbReference type="SAM" id="MobiDB-lite"/>
    </source>
</evidence>
<dbReference type="Proteomes" id="UP000541352">
    <property type="component" value="Unassembled WGS sequence"/>
</dbReference>
<feature type="domain" description="OmpA-like" evidence="7">
    <location>
        <begin position="402"/>
        <end position="518"/>
    </location>
</feature>
<dbReference type="SUPFAM" id="SSF103088">
    <property type="entry name" value="OmpA-like"/>
    <property type="match status" value="1"/>
</dbReference>
<gene>
    <name evidence="8" type="ORF">FHS57_004370</name>
</gene>
<dbReference type="EMBL" id="JACIBY010000010">
    <property type="protein sequence ID" value="MBB3840350.1"/>
    <property type="molecule type" value="Genomic_DNA"/>
</dbReference>
<comment type="caution">
    <text evidence="8">The sequence shown here is derived from an EMBL/GenBank/DDBJ whole genome shotgun (WGS) entry which is preliminary data.</text>
</comment>
<evidence type="ECO:0000256" key="2">
    <source>
        <dbReference type="ARBA" id="ARBA00023136"/>
    </source>
</evidence>
<dbReference type="PRINTS" id="PR01021">
    <property type="entry name" value="OMPADOMAIN"/>
</dbReference>
<dbReference type="PANTHER" id="PTHR30329:SF21">
    <property type="entry name" value="LIPOPROTEIN YIAD-RELATED"/>
    <property type="match status" value="1"/>
</dbReference>
<dbReference type="GO" id="GO:0009279">
    <property type="term" value="C:cell outer membrane"/>
    <property type="evidence" value="ECO:0007669"/>
    <property type="project" value="UniProtKB-SubCell"/>
</dbReference>
<dbReference type="InterPro" id="IPR011659">
    <property type="entry name" value="WD40"/>
</dbReference>
<dbReference type="InterPro" id="IPR006665">
    <property type="entry name" value="OmpA-like"/>
</dbReference>